<feature type="domain" description="ABC transmembrane type-1" evidence="9">
    <location>
        <begin position="25"/>
        <end position="295"/>
    </location>
</feature>
<keyword evidence="4" id="KW-0067">ATP-binding</keyword>
<feature type="domain" description="ABC transporter" evidence="8">
    <location>
        <begin position="327"/>
        <end position="546"/>
    </location>
</feature>
<feature type="transmembrane region" description="Helical" evidence="7">
    <location>
        <begin position="59"/>
        <end position="75"/>
    </location>
</feature>
<dbReference type="SUPFAM" id="SSF52540">
    <property type="entry name" value="P-loop containing nucleoside triphosphate hydrolases"/>
    <property type="match status" value="1"/>
</dbReference>
<dbReference type="PROSITE" id="PS50893">
    <property type="entry name" value="ABC_TRANSPORTER_2"/>
    <property type="match status" value="1"/>
</dbReference>
<dbReference type="EMBL" id="CP002637">
    <property type="protein sequence ID" value="AEC00601.1"/>
    <property type="molecule type" value="Genomic_DNA"/>
</dbReference>
<keyword evidence="3" id="KW-0547">Nucleotide-binding</keyword>
<dbReference type="InterPro" id="IPR027417">
    <property type="entry name" value="P-loop_NTPase"/>
</dbReference>
<dbReference type="STRING" id="546271.Selsp_1645"/>
<keyword evidence="10" id="KW-0378">Hydrolase</keyword>
<dbReference type="SMART" id="SM00382">
    <property type="entry name" value="AAA"/>
    <property type="match status" value="1"/>
</dbReference>
<feature type="transmembrane region" description="Helical" evidence="7">
    <location>
        <begin position="153"/>
        <end position="171"/>
    </location>
</feature>
<evidence type="ECO:0000259" key="8">
    <source>
        <dbReference type="PROSITE" id="PS50893"/>
    </source>
</evidence>
<dbReference type="InterPro" id="IPR003439">
    <property type="entry name" value="ABC_transporter-like_ATP-bd"/>
</dbReference>
<name>C9LSU6_SELS3</name>
<comment type="subcellular location">
    <subcellularLocation>
        <location evidence="1">Cell membrane</location>
        <topology evidence="1">Multi-pass membrane protein</topology>
    </subcellularLocation>
</comment>
<accession>C9LSU6</accession>
<dbReference type="CDD" id="cd18584">
    <property type="entry name" value="ABC_6TM_AarD_CydD"/>
    <property type="match status" value="1"/>
</dbReference>
<reference evidence="10 13" key="2">
    <citation type="submission" date="2011-04" db="EMBL/GenBank/DDBJ databases">
        <title>The complete genome of Selenomonas sputigena DSM 20758.</title>
        <authorList>
            <consortium name="US DOE Joint Genome Institute (JGI-PGF)"/>
            <person name="Lucas S."/>
            <person name="Copeland A."/>
            <person name="Lapidus A."/>
            <person name="Bruce D."/>
            <person name="Goodwin L."/>
            <person name="Pitluck S."/>
            <person name="Peters L."/>
            <person name="Kyrpides N."/>
            <person name="Mavromatis K."/>
            <person name="Ivanova N."/>
            <person name="Ovchinnikova G."/>
            <person name="Teshima H."/>
            <person name="Detter J.C."/>
            <person name="Tapia R."/>
            <person name="Han C."/>
            <person name="Land M."/>
            <person name="Hauser L."/>
            <person name="Markowitz V."/>
            <person name="Cheng J.-F."/>
            <person name="Hugenholtz P."/>
            <person name="Woyke T."/>
            <person name="Wu D."/>
            <person name="Gronow S."/>
            <person name="Wellnitz S."/>
            <person name="Schneider S."/>
            <person name="Klenk H.-P."/>
            <person name="Eisen J.A."/>
        </authorList>
    </citation>
    <scope>NUCLEOTIDE SEQUENCE [LARGE SCALE GENOMIC DNA]</scope>
    <source>
        <strain evidence="10">ATCC 35185</strain>
        <strain evidence="13">ATCC 35185 / DSM 20758 / VPI D19B-28</strain>
    </source>
</reference>
<proteinExistence type="predicted"/>
<sequence>MKNSLLFLTLKEKKHIVLCRALLEALSGVSVIAAAWQTASVVNKVFLHGAGMHETASDFLVLFLCVLGAALLRLPKSSLEDRLSEHMRLFCRKTLHRALLAEGRDTHGVLTLALERVDALEPWFHTVVPTAISFAVLVPFILAVSAVFDPLSALLFLATLPIAPFLLMLIGKATRRASERQWSKMEALTAGFGEMIRAAMTLKLFRRTESEGAHLRASSRSFSEASLAVLRLAFVSSFALELITTLSIALIAVSIGLRLIDGQIGFPTAFFVLILAPLFYQPLREGGIAFHAAMDAHTAAKALEPWLAAPLDSEDGRSDQILVPPRLLAEKLSYRYPLTQEAVLQGLDLNFRAGKKTALIGASGAGKTTLLNLLAGLLTPTEGTIVLQDGAGDGKSYDLAHLSPASRRALITYVPQETHVFNATLAENISLWQDGATKSALSAALEQAALGGFLAALPHGLATPLGAGGHPLSAGERRRLGLARAFFQARPLVILDEITAGLDEETEKAVLAALDDFSRRRTLILASHRPALIAWADHIIDIGGDAE</sequence>
<keyword evidence="5 7" id="KW-1133">Transmembrane helix</keyword>
<dbReference type="NCBIfam" id="TIGR02857">
    <property type="entry name" value="CydD"/>
    <property type="match status" value="1"/>
</dbReference>
<dbReference type="Proteomes" id="UP000011124">
    <property type="component" value="Chromosome"/>
</dbReference>
<dbReference type="EMBL" id="ACKP02000011">
    <property type="protein sequence ID" value="EEX78045.1"/>
    <property type="molecule type" value="Genomic_DNA"/>
</dbReference>
<dbReference type="GO" id="GO:0005524">
    <property type="term" value="F:ATP binding"/>
    <property type="evidence" value="ECO:0007669"/>
    <property type="project" value="UniProtKB-KW"/>
</dbReference>
<dbReference type="PROSITE" id="PS50929">
    <property type="entry name" value="ABC_TM1F"/>
    <property type="match status" value="1"/>
</dbReference>
<feature type="transmembrane region" description="Helical" evidence="7">
    <location>
        <begin position="123"/>
        <end position="147"/>
    </location>
</feature>
<dbReference type="Proteomes" id="UP000003505">
    <property type="component" value="Unassembled WGS sequence"/>
</dbReference>
<evidence type="ECO:0000313" key="12">
    <source>
        <dbReference type="Proteomes" id="UP000003505"/>
    </source>
</evidence>
<evidence type="ECO:0000256" key="4">
    <source>
        <dbReference type="ARBA" id="ARBA00022840"/>
    </source>
</evidence>
<evidence type="ECO:0000256" key="7">
    <source>
        <dbReference type="SAM" id="Phobius"/>
    </source>
</evidence>
<dbReference type="InterPro" id="IPR003593">
    <property type="entry name" value="AAA+_ATPase"/>
</dbReference>
<dbReference type="InterPro" id="IPR039421">
    <property type="entry name" value="Type_1_exporter"/>
</dbReference>
<dbReference type="InterPro" id="IPR011527">
    <property type="entry name" value="ABC1_TM_dom"/>
</dbReference>
<evidence type="ECO:0000313" key="11">
    <source>
        <dbReference type="EMBL" id="EEX78045.1"/>
    </source>
</evidence>
<feature type="transmembrane region" description="Helical" evidence="7">
    <location>
        <begin position="21"/>
        <end position="39"/>
    </location>
</feature>
<dbReference type="Gene3D" id="3.40.50.300">
    <property type="entry name" value="P-loop containing nucleotide triphosphate hydrolases"/>
    <property type="match status" value="1"/>
</dbReference>
<dbReference type="eggNOG" id="COG4988">
    <property type="taxonomic scope" value="Bacteria"/>
</dbReference>
<gene>
    <name evidence="11" type="primary">cydD</name>
    <name evidence="10" type="ordered locus">Selsp_1645</name>
    <name evidence="11" type="ORF">SELSPUOL_00523</name>
</gene>
<dbReference type="Gene3D" id="1.20.1560.10">
    <property type="entry name" value="ABC transporter type 1, transmembrane domain"/>
    <property type="match status" value="1"/>
</dbReference>
<dbReference type="PANTHER" id="PTHR24221">
    <property type="entry name" value="ATP-BINDING CASSETTE SUB-FAMILY B"/>
    <property type="match status" value="1"/>
</dbReference>
<keyword evidence="6 7" id="KW-0472">Membrane</keyword>
<dbReference type="InterPro" id="IPR036640">
    <property type="entry name" value="ABC1_TM_sf"/>
</dbReference>
<evidence type="ECO:0000256" key="5">
    <source>
        <dbReference type="ARBA" id="ARBA00022989"/>
    </source>
</evidence>
<dbReference type="AlphaFoldDB" id="C9LSU6"/>
<evidence type="ECO:0000256" key="3">
    <source>
        <dbReference type="ARBA" id="ARBA00022741"/>
    </source>
</evidence>
<dbReference type="SUPFAM" id="SSF90123">
    <property type="entry name" value="ABC transporter transmembrane region"/>
    <property type="match status" value="1"/>
</dbReference>
<dbReference type="InterPro" id="IPR014216">
    <property type="entry name" value="ABC_transptr_CydD"/>
</dbReference>
<keyword evidence="2 7" id="KW-0812">Transmembrane</keyword>
<protein>
    <submittedName>
        <fullName evidence="10">ABC transporter, CydDC cysteine exporter (CydDC-E) family, permease/ATP-binding protein CydD</fullName>
        <ecNumber evidence="10">3.6.3.44</ecNumber>
    </submittedName>
    <submittedName>
        <fullName evidence="11">Thiol reductant ABC exporter, CydD subunit</fullName>
    </submittedName>
</protein>
<organism evidence="11 12">
    <name type="scientific">Selenomonas sputigena (strain ATCC 35185 / DSM 20758 / CCUG 44933 / VPI D19B-28)</name>
    <dbReference type="NCBI Taxonomy" id="546271"/>
    <lineage>
        <taxon>Bacteria</taxon>
        <taxon>Bacillati</taxon>
        <taxon>Bacillota</taxon>
        <taxon>Negativicutes</taxon>
        <taxon>Selenomonadales</taxon>
        <taxon>Selenomonadaceae</taxon>
        <taxon>Selenomonas</taxon>
    </lineage>
</organism>
<evidence type="ECO:0000256" key="2">
    <source>
        <dbReference type="ARBA" id="ARBA00022692"/>
    </source>
</evidence>
<evidence type="ECO:0000313" key="10">
    <source>
        <dbReference type="EMBL" id="AEC00601.1"/>
    </source>
</evidence>
<dbReference type="EC" id="3.6.3.44" evidence="10"/>
<dbReference type="CDD" id="cd03228">
    <property type="entry name" value="ABCC_MRP_Like"/>
    <property type="match status" value="1"/>
</dbReference>
<feature type="transmembrane region" description="Helical" evidence="7">
    <location>
        <begin position="228"/>
        <end position="257"/>
    </location>
</feature>
<dbReference type="PROSITE" id="PS00211">
    <property type="entry name" value="ABC_TRANSPORTER_1"/>
    <property type="match status" value="1"/>
</dbReference>
<evidence type="ECO:0000313" key="13">
    <source>
        <dbReference type="Proteomes" id="UP000011124"/>
    </source>
</evidence>
<dbReference type="GO" id="GO:0005886">
    <property type="term" value="C:plasma membrane"/>
    <property type="evidence" value="ECO:0007669"/>
    <property type="project" value="UniProtKB-SubCell"/>
</dbReference>
<dbReference type="KEGG" id="ssg:Selsp_1645"/>
<evidence type="ECO:0000256" key="6">
    <source>
        <dbReference type="ARBA" id="ARBA00023136"/>
    </source>
</evidence>
<dbReference type="GO" id="GO:0140359">
    <property type="term" value="F:ABC-type transporter activity"/>
    <property type="evidence" value="ECO:0007669"/>
    <property type="project" value="InterPro"/>
</dbReference>
<evidence type="ECO:0000259" key="9">
    <source>
        <dbReference type="PROSITE" id="PS50929"/>
    </source>
</evidence>
<dbReference type="HOGENOM" id="CLU_000604_84_9_9"/>
<dbReference type="InterPro" id="IPR017871">
    <property type="entry name" value="ABC_transporter-like_CS"/>
</dbReference>
<dbReference type="RefSeq" id="WP_006191382.1">
    <property type="nucleotide sequence ID" value="NC_015437.1"/>
</dbReference>
<dbReference type="OrthoDB" id="9802264at2"/>
<dbReference type="Pfam" id="PF00664">
    <property type="entry name" value="ABC_membrane"/>
    <property type="match status" value="1"/>
</dbReference>
<keyword evidence="13" id="KW-1185">Reference proteome</keyword>
<dbReference type="GO" id="GO:0042883">
    <property type="term" value="P:cysteine transport"/>
    <property type="evidence" value="ECO:0007669"/>
    <property type="project" value="InterPro"/>
</dbReference>
<dbReference type="PANTHER" id="PTHR24221:SF590">
    <property type="entry name" value="COMPONENT LINKED WITH THE ASSEMBLY OF CYTOCHROME' TRANSPORT TRANSMEMBRANE ATP-BINDING PROTEIN ABC TRANSPORTER CYDD-RELATED"/>
    <property type="match status" value="1"/>
</dbReference>
<dbReference type="GO" id="GO:0016887">
    <property type="term" value="F:ATP hydrolysis activity"/>
    <property type="evidence" value="ECO:0007669"/>
    <property type="project" value="InterPro"/>
</dbReference>
<evidence type="ECO:0000256" key="1">
    <source>
        <dbReference type="ARBA" id="ARBA00004651"/>
    </source>
</evidence>
<reference evidence="11 12" key="1">
    <citation type="submission" date="2009-09" db="EMBL/GenBank/DDBJ databases">
        <authorList>
            <person name="Weinstock G."/>
            <person name="Sodergren E."/>
            <person name="Clifton S."/>
            <person name="Fulton L."/>
            <person name="Fulton B."/>
            <person name="Courtney L."/>
            <person name="Fronick C."/>
            <person name="Harrison M."/>
            <person name="Strong C."/>
            <person name="Farmer C."/>
            <person name="Delahaunty K."/>
            <person name="Markovic C."/>
            <person name="Hall O."/>
            <person name="Minx P."/>
            <person name="Tomlinson C."/>
            <person name="Mitreva M."/>
            <person name="Nelson J."/>
            <person name="Hou S."/>
            <person name="Wollam A."/>
            <person name="Pepin K.H."/>
            <person name="Johnson M."/>
            <person name="Bhonagiri V."/>
            <person name="Nash W.E."/>
            <person name="Warren W."/>
            <person name="Chinwalla A."/>
            <person name="Mardis E.R."/>
            <person name="Wilson R.K."/>
        </authorList>
    </citation>
    <scope>NUCLEOTIDE SEQUENCE [LARGE SCALE GENOMIC DNA]</scope>
    <source>
        <strain evidence="11">ATCC 35185</strain>
        <strain evidence="12">ATCC 35185 / DSM 20758 / VPI D19B-28</strain>
    </source>
</reference>
<dbReference type="Pfam" id="PF00005">
    <property type="entry name" value="ABC_tran"/>
    <property type="match status" value="1"/>
</dbReference>